<evidence type="ECO:0000256" key="5">
    <source>
        <dbReference type="HAMAP-Rule" id="MF_00213"/>
    </source>
</evidence>
<accession>A0ABY5HGY3</accession>
<keyword evidence="3 5" id="KW-0479">Metal-binding</keyword>
<dbReference type="PANTHER" id="PTHR34535">
    <property type="entry name" value="HYDROGENASE MATURATION FACTOR HYPA"/>
    <property type="match status" value="1"/>
</dbReference>
<dbReference type="Pfam" id="PF01155">
    <property type="entry name" value="HypA"/>
    <property type="match status" value="1"/>
</dbReference>
<organism evidence="6 7">
    <name type="scientific">Marinobacterium rhizophilum</name>
    <dbReference type="NCBI Taxonomy" id="420402"/>
    <lineage>
        <taxon>Bacteria</taxon>
        <taxon>Pseudomonadati</taxon>
        <taxon>Pseudomonadota</taxon>
        <taxon>Gammaproteobacteria</taxon>
        <taxon>Oceanospirillales</taxon>
        <taxon>Oceanospirillaceae</taxon>
        <taxon>Marinobacterium</taxon>
    </lineage>
</organism>
<dbReference type="NCBIfam" id="TIGR00100">
    <property type="entry name" value="hypA"/>
    <property type="match status" value="1"/>
</dbReference>
<comment type="function">
    <text evidence="5">Involved in the maturation of [NiFe] hydrogenases. Required for nickel insertion into the metal center of the hydrogenase.</text>
</comment>
<evidence type="ECO:0000256" key="2">
    <source>
        <dbReference type="ARBA" id="ARBA00022596"/>
    </source>
</evidence>
<evidence type="ECO:0000256" key="1">
    <source>
        <dbReference type="ARBA" id="ARBA00010748"/>
    </source>
</evidence>
<evidence type="ECO:0000313" key="6">
    <source>
        <dbReference type="EMBL" id="UTW11623.1"/>
    </source>
</evidence>
<protein>
    <recommendedName>
        <fullName evidence="5">Hydrogenase maturation factor HypA</fullName>
    </recommendedName>
</protein>
<feature type="binding site" evidence="5">
    <location>
        <position position="2"/>
    </location>
    <ligand>
        <name>Ni(2+)</name>
        <dbReference type="ChEBI" id="CHEBI:49786"/>
    </ligand>
</feature>
<evidence type="ECO:0000256" key="4">
    <source>
        <dbReference type="ARBA" id="ARBA00022833"/>
    </source>
</evidence>
<evidence type="ECO:0000256" key="3">
    <source>
        <dbReference type="ARBA" id="ARBA00022723"/>
    </source>
</evidence>
<dbReference type="RefSeq" id="WP_255853659.1">
    <property type="nucleotide sequence ID" value="NZ_CP073347.1"/>
</dbReference>
<feature type="binding site" evidence="5">
    <location>
        <position position="76"/>
    </location>
    <ligand>
        <name>Zn(2+)</name>
        <dbReference type="ChEBI" id="CHEBI:29105"/>
    </ligand>
</feature>
<name>A0ABY5HGY3_9GAMM</name>
<keyword evidence="7" id="KW-1185">Reference proteome</keyword>
<keyword evidence="2 5" id="KW-0533">Nickel</keyword>
<dbReference type="Proteomes" id="UP001058461">
    <property type="component" value="Chromosome"/>
</dbReference>
<reference evidence="6" key="1">
    <citation type="submission" date="2021-04" db="EMBL/GenBank/DDBJ databases">
        <title>Oceanospirillales bacteria with DddD are important DMSP degraders in coastal seawater.</title>
        <authorList>
            <person name="Liu J."/>
        </authorList>
    </citation>
    <scope>NUCLEOTIDE SEQUENCE</scope>
    <source>
        <strain evidence="6">D13-1</strain>
    </source>
</reference>
<dbReference type="PIRSF" id="PIRSF004761">
    <property type="entry name" value="Hydrgn_mat_HypA"/>
    <property type="match status" value="1"/>
</dbReference>
<keyword evidence="4 5" id="KW-0862">Zinc</keyword>
<dbReference type="InterPro" id="IPR000688">
    <property type="entry name" value="HypA/HybF"/>
</dbReference>
<dbReference type="Gene3D" id="3.30.2320.80">
    <property type="match status" value="1"/>
</dbReference>
<feature type="binding site" evidence="5">
    <location>
        <position position="89"/>
    </location>
    <ligand>
        <name>Zn(2+)</name>
        <dbReference type="ChEBI" id="CHEBI:29105"/>
    </ligand>
</feature>
<dbReference type="HAMAP" id="MF_00213">
    <property type="entry name" value="HypA_HybF"/>
    <property type="match status" value="1"/>
</dbReference>
<dbReference type="InterPro" id="IPR020538">
    <property type="entry name" value="Hydgase_Ni_incorp_HypA/HybF_CS"/>
</dbReference>
<sequence length="113" mass="12462">MHELSLCRSLCTSLEHEVQTRQLKQVLSVQLAVGSLSCLEPQALEFCFSAMAKPSALEGCKLTIRRQPGNATCRQCASCYPLENWLDPCPACGALERDLQGGDEVLIEQMEAY</sequence>
<feature type="binding site" evidence="5">
    <location>
        <position position="92"/>
    </location>
    <ligand>
        <name>Zn(2+)</name>
        <dbReference type="ChEBI" id="CHEBI:29105"/>
    </ligand>
</feature>
<dbReference type="EMBL" id="CP073347">
    <property type="protein sequence ID" value="UTW11623.1"/>
    <property type="molecule type" value="Genomic_DNA"/>
</dbReference>
<dbReference type="PROSITE" id="PS01249">
    <property type="entry name" value="HYPA"/>
    <property type="match status" value="1"/>
</dbReference>
<gene>
    <name evidence="5 6" type="primary">hypA</name>
    <name evidence="6" type="ORF">KDW95_20610</name>
</gene>
<comment type="similarity">
    <text evidence="1 5">Belongs to the HypA/HybF family.</text>
</comment>
<proteinExistence type="inferred from homology"/>
<dbReference type="PANTHER" id="PTHR34535:SF3">
    <property type="entry name" value="HYDROGENASE MATURATION FACTOR HYPA"/>
    <property type="match status" value="1"/>
</dbReference>
<evidence type="ECO:0000313" key="7">
    <source>
        <dbReference type="Proteomes" id="UP001058461"/>
    </source>
</evidence>
<feature type="binding site" evidence="5">
    <location>
        <position position="73"/>
    </location>
    <ligand>
        <name>Zn(2+)</name>
        <dbReference type="ChEBI" id="CHEBI:29105"/>
    </ligand>
</feature>